<dbReference type="GO" id="GO:0047936">
    <property type="term" value="F:glucose 1-dehydrogenase [NAD(P)+] activity"/>
    <property type="evidence" value="ECO:0007669"/>
    <property type="project" value="UniProtKB-EC"/>
</dbReference>
<dbReference type="Pfam" id="PF13561">
    <property type="entry name" value="adh_short_C2"/>
    <property type="match status" value="1"/>
</dbReference>
<dbReference type="FunFam" id="3.40.50.720:FF:000084">
    <property type="entry name" value="Short-chain dehydrogenase reductase"/>
    <property type="match status" value="1"/>
</dbReference>
<dbReference type="AlphaFoldDB" id="A0A5J6FIF1"/>
<dbReference type="PROSITE" id="PS00061">
    <property type="entry name" value="ADH_SHORT"/>
    <property type="match status" value="1"/>
</dbReference>
<evidence type="ECO:0000313" key="4">
    <source>
        <dbReference type="EMBL" id="QEU75746.1"/>
    </source>
</evidence>
<dbReference type="SMART" id="SM00822">
    <property type="entry name" value="PKS_KR"/>
    <property type="match status" value="1"/>
</dbReference>
<dbReference type="PRINTS" id="PR00081">
    <property type="entry name" value="GDHRDH"/>
</dbReference>
<dbReference type="NCBIfam" id="NF005559">
    <property type="entry name" value="PRK07231.1"/>
    <property type="match status" value="1"/>
</dbReference>
<feature type="domain" description="Ketoreductase" evidence="3">
    <location>
        <begin position="17"/>
        <end position="200"/>
    </location>
</feature>
<protein>
    <submittedName>
        <fullName evidence="4">Glucose 1-dehydrogenase</fullName>
        <ecNumber evidence="4">1.1.1.47</ecNumber>
    </submittedName>
</protein>
<proteinExistence type="inferred from homology"/>
<dbReference type="OrthoDB" id="4380821at2"/>
<accession>A0A5J6FIF1</accession>
<name>A0A5J6FIF1_9ACTN</name>
<dbReference type="Proteomes" id="UP000326178">
    <property type="component" value="Chromosome"/>
</dbReference>
<dbReference type="KEGG" id="snk:CP967_30570"/>
<dbReference type="InterPro" id="IPR020904">
    <property type="entry name" value="Sc_DH/Rdtase_CS"/>
</dbReference>
<dbReference type="SUPFAM" id="SSF51735">
    <property type="entry name" value="NAD(P)-binding Rossmann-fold domains"/>
    <property type="match status" value="1"/>
</dbReference>
<sequence>MTGRDAVDAAGDILRGKTVMITGASSGIGAAAARLFAARGATVTLMARREKELRSLADEIGTEGGRALVAVGDVTAPEDVRRAVSRTVEEFGRLDAAFNNAGWGSIGTPLHETDDAVFRQIMDVNVQGVWNCLKHQIPVMLRQGHGAIVNTCSTAGSFATGAIAPYVAAKHAVLGLTKAAAAEYGERGIRVNALMVGSTRTELMESAMELVPELEKASVARAVQRRLADPMEVAQAAVWLCSDQASFVTGAGMAVDGGCSAV</sequence>
<organism evidence="4 5">
    <name type="scientific">Streptomyces nitrosporeus</name>
    <dbReference type="NCBI Taxonomy" id="28894"/>
    <lineage>
        <taxon>Bacteria</taxon>
        <taxon>Bacillati</taxon>
        <taxon>Actinomycetota</taxon>
        <taxon>Actinomycetes</taxon>
        <taxon>Kitasatosporales</taxon>
        <taxon>Streptomycetaceae</taxon>
        <taxon>Streptomyces</taxon>
    </lineage>
</organism>
<evidence type="ECO:0000256" key="1">
    <source>
        <dbReference type="ARBA" id="ARBA00006484"/>
    </source>
</evidence>
<dbReference type="InterPro" id="IPR002347">
    <property type="entry name" value="SDR_fam"/>
</dbReference>
<reference evidence="4 5" key="1">
    <citation type="submission" date="2017-09" db="EMBL/GenBank/DDBJ databases">
        <authorList>
            <person name="Lee N."/>
            <person name="Cho B.-K."/>
        </authorList>
    </citation>
    <scope>NUCLEOTIDE SEQUENCE [LARGE SCALE GENOMIC DNA]</scope>
    <source>
        <strain evidence="4 5">ATCC 12769</strain>
    </source>
</reference>
<dbReference type="Gene3D" id="3.40.50.720">
    <property type="entry name" value="NAD(P)-binding Rossmann-like Domain"/>
    <property type="match status" value="1"/>
</dbReference>
<dbReference type="PRINTS" id="PR00080">
    <property type="entry name" value="SDRFAMILY"/>
</dbReference>
<keyword evidence="2 4" id="KW-0560">Oxidoreductase</keyword>
<dbReference type="PANTHER" id="PTHR42820">
    <property type="entry name" value="SHORT-CHAIN DEHYDROGENASE REDUCTASE"/>
    <property type="match status" value="1"/>
</dbReference>
<dbReference type="CDD" id="cd05233">
    <property type="entry name" value="SDR_c"/>
    <property type="match status" value="1"/>
</dbReference>
<dbReference type="EC" id="1.1.1.47" evidence="4"/>
<dbReference type="InterPro" id="IPR057326">
    <property type="entry name" value="KR_dom"/>
</dbReference>
<dbReference type="InterPro" id="IPR036291">
    <property type="entry name" value="NAD(P)-bd_dom_sf"/>
</dbReference>
<evidence type="ECO:0000313" key="5">
    <source>
        <dbReference type="Proteomes" id="UP000326178"/>
    </source>
</evidence>
<dbReference type="EMBL" id="CP023702">
    <property type="protein sequence ID" value="QEU75746.1"/>
    <property type="molecule type" value="Genomic_DNA"/>
</dbReference>
<evidence type="ECO:0000259" key="3">
    <source>
        <dbReference type="SMART" id="SM00822"/>
    </source>
</evidence>
<keyword evidence="5" id="KW-1185">Reference proteome</keyword>
<gene>
    <name evidence="4" type="ORF">CP967_30570</name>
</gene>
<comment type="similarity">
    <text evidence="1">Belongs to the short-chain dehydrogenases/reductases (SDR) family.</text>
</comment>
<evidence type="ECO:0000256" key="2">
    <source>
        <dbReference type="ARBA" id="ARBA00023002"/>
    </source>
</evidence>
<dbReference type="PANTHER" id="PTHR42820:SF1">
    <property type="entry name" value="SHORT-CHAIN DEHYDROGENASE_REDUCTASE FAMILY PROTEIN"/>
    <property type="match status" value="1"/>
</dbReference>